<reference evidence="2" key="1">
    <citation type="submission" date="2017-05" db="UniProtKB">
        <authorList>
            <consortium name="EnsemblMetazoa"/>
        </authorList>
    </citation>
    <scope>IDENTIFICATION</scope>
</reference>
<evidence type="ECO:0000256" key="1">
    <source>
        <dbReference type="SAM" id="Phobius"/>
    </source>
</evidence>
<protein>
    <submittedName>
        <fullName evidence="2">Uncharacterized protein</fullName>
    </submittedName>
</protein>
<keyword evidence="1" id="KW-1133">Transmembrane helix</keyword>
<sequence length="69" mass="7980">MIKTHNEFLKTIKGQRPDSLLSRQPDAPRLIGWVEYVRDLSMNTIWFLLPIIVGVVIIWFDGSILSINN</sequence>
<dbReference type="EnsemblMetazoa" id="Aqu2.1.21722_001">
    <property type="protein sequence ID" value="Aqu2.1.21722_001"/>
    <property type="gene ID" value="Aqu2.1.21722"/>
</dbReference>
<keyword evidence="1" id="KW-0472">Membrane</keyword>
<name>A0A1X7U1I7_AMPQE</name>
<dbReference type="AlphaFoldDB" id="A0A1X7U1I7"/>
<dbReference type="InParanoid" id="A0A1X7U1I7"/>
<keyword evidence="1" id="KW-0812">Transmembrane</keyword>
<proteinExistence type="predicted"/>
<organism evidence="2">
    <name type="scientific">Amphimedon queenslandica</name>
    <name type="common">Sponge</name>
    <dbReference type="NCBI Taxonomy" id="400682"/>
    <lineage>
        <taxon>Eukaryota</taxon>
        <taxon>Metazoa</taxon>
        <taxon>Porifera</taxon>
        <taxon>Demospongiae</taxon>
        <taxon>Heteroscleromorpha</taxon>
        <taxon>Haplosclerida</taxon>
        <taxon>Niphatidae</taxon>
        <taxon>Amphimedon</taxon>
    </lineage>
</organism>
<feature type="transmembrane region" description="Helical" evidence="1">
    <location>
        <begin position="45"/>
        <end position="67"/>
    </location>
</feature>
<evidence type="ECO:0000313" key="2">
    <source>
        <dbReference type="EnsemblMetazoa" id="Aqu2.1.21722_001"/>
    </source>
</evidence>
<accession>A0A1X7U1I7</accession>